<feature type="domain" description="Mannose-6-phosphate isomerase type II C-terminal" evidence="2">
    <location>
        <begin position="239"/>
        <end position="340"/>
    </location>
</feature>
<dbReference type="PANTHER" id="PTHR46390:SF1">
    <property type="entry name" value="MANNOSE-1-PHOSPHATE GUANYLYLTRANSFERASE"/>
    <property type="match status" value="1"/>
</dbReference>
<keyword evidence="3" id="KW-0548">Nucleotidyltransferase</keyword>
<dbReference type="Pfam" id="PF01050">
    <property type="entry name" value="MannoseP_isomer"/>
    <property type="match status" value="1"/>
</dbReference>
<sequence>MLEIGLHEVIIVLPIDLFVENDFITLLPTLEKSLINSNADIGLVGLKPNHPSDKYGYILPVNTTEQPFEYQNVDSFIEKPTIEYASELIKQGALWNSGIVAFKLDFITSRLENSGHPIGYNELFSQYESLNNTSFDYEILEHTKKIISISYDGSWKYLGTWDSFTEEIYSSKIGLGSFTEDSINTHLINNLTIPVAVLGISNAVIVACDEGILVANKGSSNSLKELLPQFIDLCNKREYPWGEVRIIDRRQEVTGKQLILKRVYIKSGCYKIATMDNITSKTWLILSGSGYLQLEGQRNCLTIGQIIQIPLRQRKRLIAEVDIELIEIKFGEVIWDDDLNPYHDLSEVSF</sequence>
<gene>
    <name evidence="3" type="ORF">C8Z91_34765</name>
</gene>
<dbReference type="Proteomes" id="UP000244184">
    <property type="component" value="Unassembled WGS sequence"/>
</dbReference>
<dbReference type="GO" id="GO:0005976">
    <property type="term" value="P:polysaccharide metabolic process"/>
    <property type="evidence" value="ECO:0007669"/>
    <property type="project" value="InterPro"/>
</dbReference>
<dbReference type="Pfam" id="PF00483">
    <property type="entry name" value="NTP_transferase"/>
    <property type="match status" value="1"/>
</dbReference>
<dbReference type="RefSeq" id="WP_108535214.1">
    <property type="nucleotide sequence ID" value="NZ_PYHP01000101.1"/>
</dbReference>
<dbReference type="EMBL" id="PYHP01000101">
    <property type="protein sequence ID" value="PUA34630.1"/>
    <property type="molecule type" value="Genomic_DNA"/>
</dbReference>
<evidence type="ECO:0000313" key="4">
    <source>
        <dbReference type="Proteomes" id="UP000244184"/>
    </source>
</evidence>
<dbReference type="SUPFAM" id="SSF51182">
    <property type="entry name" value="RmlC-like cupins"/>
    <property type="match status" value="1"/>
</dbReference>
<dbReference type="InterPro" id="IPR029044">
    <property type="entry name" value="Nucleotide-diphossugar_trans"/>
</dbReference>
<proteinExistence type="predicted"/>
<dbReference type="PANTHER" id="PTHR46390">
    <property type="entry name" value="MANNOSE-1-PHOSPHATE GUANYLYLTRANSFERASE"/>
    <property type="match status" value="1"/>
</dbReference>
<dbReference type="InterPro" id="IPR001538">
    <property type="entry name" value="Man6P_isomerase-2_C"/>
</dbReference>
<comment type="caution">
    <text evidence="3">The sequence shown here is derived from an EMBL/GenBank/DDBJ whole genome shotgun (WGS) entry which is preliminary data.</text>
</comment>
<dbReference type="InterPro" id="IPR051161">
    <property type="entry name" value="Mannose-6P_isomerase_type2"/>
</dbReference>
<accession>A0A2T6FRU8</accession>
<protein>
    <submittedName>
        <fullName evidence="3">Mannose-1-phosphate guanylyltransferase</fullName>
    </submittedName>
</protein>
<evidence type="ECO:0000259" key="1">
    <source>
        <dbReference type="Pfam" id="PF00483"/>
    </source>
</evidence>
<evidence type="ECO:0000313" key="3">
    <source>
        <dbReference type="EMBL" id="PUA34630.1"/>
    </source>
</evidence>
<feature type="domain" description="Nucleotidyl transferase" evidence="1">
    <location>
        <begin position="9"/>
        <end position="167"/>
    </location>
</feature>
<dbReference type="GO" id="GO:0004475">
    <property type="term" value="F:mannose-1-phosphate guanylyltransferase (GTP) activity"/>
    <property type="evidence" value="ECO:0007669"/>
    <property type="project" value="TreeGrafter"/>
</dbReference>
<dbReference type="InterPro" id="IPR011051">
    <property type="entry name" value="RmlC_Cupin_sf"/>
</dbReference>
<dbReference type="SUPFAM" id="SSF53448">
    <property type="entry name" value="Nucleotide-diphospho-sugar transferases"/>
    <property type="match status" value="1"/>
</dbReference>
<name>A0A2T6FRU8_9BACL</name>
<keyword evidence="3" id="KW-0808">Transferase</keyword>
<dbReference type="InterPro" id="IPR005835">
    <property type="entry name" value="NTP_transferase_dom"/>
</dbReference>
<evidence type="ECO:0000259" key="2">
    <source>
        <dbReference type="Pfam" id="PF01050"/>
    </source>
</evidence>
<organism evidence="3 4">
    <name type="scientific">Paenibacillus elgii</name>
    <dbReference type="NCBI Taxonomy" id="189691"/>
    <lineage>
        <taxon>Bacteria</taxon>
        <taxon>Bacillati</taxon>
        <taxon>Bacillota</taxon>
        <taxon>Bacilli</taxon>
        <taxon>Bacillales</taxon>
        <taxon>Paenibacillaceae</taxon>
        <taxon>Paenibacillus</taxon>
    </lineage>
</organism>
<dbReference type="AlphaFoldDB" id="A0A2T6FRU8"/>
<reference evidence="3 4" key="1">
    <citation type="submission" date="2018-03" db="EMBL/GenBank/DDBJ databases">
        <title>Genome sequence of Paenibacillus elgii strain AC13 an antimicrobial compound producing bacteria.</title>
        <authorList>
            <person name="Kurokawa A.S."/>
            <person name="Araujo J.F."/>
            <person name="Costa R.A."/>
            <person name="Ortega D.B."/>
            <person name="Pires A.S."/>
            <person name="Pappas G.J.Jr."/>
            <person name="Franco O.L."/>
            <person name="Barreto C."/>
            <person name="Magalhaes B.S."/>
            <person name="Kruger R.H."/>
        </authorList>
    </citation>
    <scope>NUCLEOTIDE SEQUENCE [LARGE SCALE GENOMIC DNA]</scope>
    <source>
        <strain evidence="3 4">AC13</strain>
    </source>
</reference>
<dbReference type="GO" id="GO:0009298">
    <property type="term" value="P:GDP-mannose biosynthetic process"/>
    <property type="evidence" value="ECO:0007669"/>
    <property type="project" value="TreeGrafter"/>
</dbReference>
<dbReference type="Gene3D" id="3.90.550.10">
    <property type="entry name" value="Spore Coat Polysaccharide Biosynthesis Protein SpsA, Chain A"/>
    <property type="match status" value="1"/>
</dbReference>